<dbReference type="InterPro" id="IPR003661">
    <property type="entry name" value="HisK_dim/P_dom"/>
</dbReference>
<keyword evidence="8 14" id="KW-0418">Kinase</keyword>
<feature type="domain" description="Histidine kinase" evidence="13">
    <location>
        <begin position="232"/>
        <end position="445"/>
    </location>
</feature>
<accession>A0A6G8S0D4</accession>
<evidence type="ECO:0000256" key="9">
    <source>
        <dbReference type="ARBA" id="ARBA00022840"/>
    </source>
</evidence>
<dbReference type="EMBL" id="CP049801">
    <property type="protein sequence ID" value="QIO07443.1"/>
    <property type="molecule type" value="Genomic_DNA"/>
</dbReference>
<name>A0A6G8S0D4_9GAMM</name>
<evidence type="ECO:0000256" key="8">
    <source>
        <dbReference type="ARBA" id="ARBA00022777"/>
    </source>
</evidence>
<keyword evidence="15" id="KW-1185">Reference proteome</keyword>
<keyword evidence="5" id="KW-0808">Transferase</keyword>
<dbReference type="PANTHER" id="PTHR45436">
    <property type="entry name" value="SENSOR HISTIDINE KINASE YKOH"/>
    <property type="match status" value="1"/>
</dbReference>
<dbReference type="InterPro" id="IPR003594">
    <property type="entry name" value="HATPase_dom"/>
</dbReference>
<dbReference type="PROSITE" id="PS50109">
    <property type="entry name" value="HIS_KIN"/>
    <property type="match status" value="1"/>
</dbReference>
<dbReference type="Pfam" id="PF00512">
    <property type="entry name" value="HisKA"/>
    <property type="match status" value="1"/>
</dbReference>
<evidence type="ECO:0000256" key="7">
    <source>
        <dbReference type="ARBA" id="ARBA00022741"/>
    </source>
</evidence>
<dbReference type="SUPFAM" id="SSF47384">
    <property type="entry name" value="Homodimeric domain of signal transducing histidine kinase"/>
    <property type="match status" value="1"/>
</dbReference>
<dbReference type="Gene3D" id="3.30.565.10">
    <property type="entry name" value="Histidine kinase-like ATPase, C-terminal domain"/>
    <property type="match status" value="1"/>
</dbReference>
<gene>
    <name evidence="14" type="ORF">G8E00_05620</name>
</gene>
<keyword evidence="9" id="KW-0067">ATP-binding</keyword>
<dbReference type="SMART" id="SM00387">
    <property type="entry name" value="HATPase_c"/>
    <property type="match status" value="1"/>
</dbReference>
<evidence type="ECO:0000256" key="2">
    <source>
        <dbReference type="ARBA" id="ARBA00004141"/>
    </source>
</evidence>
<evidence type="ECO:0000256" key="11">
    <source>
        <dbReference type="ARBA" id="ARBA00023012"/>
    </source>
</evidence>
<dbReference type="SUPFAM" id="SSF55874">
    <property type="entry name" value="ATPase domain of HSP90 chaperone/DNA topoisomerase II/histidine kinase"/>
    <property type="match status" value="1"/>
</dbReference>
<dbReference type="KEGG" id="asha:G8E00_05620"/>
<evidence type="ECO:0000256" key="12">
    <source>
        <dbReference type="SAM" id="Phobius"/>
    </source>
</evidence>
<comment type="subcellular location">
    <subcellularLocation>
        <location evidence="2">Membrane</location>
        <topology evidence="2">Multi-pass membrane protein</topology>
    </subcellularLocation>
</comment>
<dbReference type="Pfam" id="PF02518">
    <property type="entry name" value="HATPase_c"/>
    <property type="match status" value="1"/>
</dbReference>
<evidence type="ECO:0000256" key="10">
    <source>
        <dbReference type="ARBA" id="ARBA00022989"/>
    </source>
</evidence>
<organism evidence="14 15">
    <name type="scientific">Acinetobacter shaoyimingii</name>
    <dbReference type="NCBI Taxonomy" id="2715164"/>
    <lineage>
        <taxon>Bacteria</taxon>
        <taxon>Pseudomonadati</taxon>
        <taxon>Pseudomonadota</taxon>
        <taxon>Gammaproteobacteria</taxon>
        <taxon>Moraxellales</taxon>
        <taxon>Moraxellaceae</taxon>
        <taxon>Acinetobacter</taxon>
    </lineage>
</organism>
<evidence type="ECO:0000313" key="15">
    <source>
        <dbReference type="Proteomes" id="UP000502297"/>
    </source>
</evidence>
<dbReference type="InterPro" id="IPR050428">
    <property type="entry name" value="TCS_sensor_his_kinase"/>
</dbReference>
<feature type="transmembrane region" description="Helical" evidence="12">
    <location>
        <begin position="16"/>
        <end position="36"/>
    </location>
</feature>
<reference evidence="14 15" key="1">
    <citation type="submission" date="2020-03" db="EMBL/GenBank/DDBJ databases">
        <authorList>
            <person name="Zhu W."/>
        </authorList>
    </citation>
    <scope>NUCLEOTIDE SEQUENCE [LARGE SCALE GENOMIC DNA]</scope>
    <source>
        <strain evidence="14 15">323-1</strain>
    </source>
</reference>
<evidence type="ECO:0000313" key="14">
    <source>
        <dbReference type="EMBL" id="QIO07443.1"/>
    </source>
</evidence>
<keyword evidence="12" id="KW-0472">Membrane</keyword>
<keyword evidence="11" id="KW-0902">Two-component regulatory system</keyword>
<dbReference type="Gene3D" id="1.10.287.130">
    <property type="match status" value="1"/>
</dbReference>
<evidence type="ECO:0000256" key="4">
    <source>
        <dbReference type="ARBA" id="ARBA00022553"/>
    </source>
</evidence>
<dbReference type="EC" id="2.7.13.3" evidence="3"/>
<dbReference type="InterPro" id="IPR036097">
    <property type="entry name" value="HisK_dim/P_sf"/>
</dbReference>
<dbReference type="GO" id="GO:0005524">
    <property type="term" value="F:ATP binding"/>
    <property type="evidence" value="ECO:0007669"/>
    <property type="project" value="UniProtKB-KW"/>
</dbReference>
<dbReference type="Proteomes" id="UP000502297">
    <property type="component" value="Chromosome"/>
</dbReference>
<dbReference type="InterPro" id="IPR036890">
    <property type="entry name" value="HATPase_C_sf"/>
</dbReference>
<feature type="transmembrane region" description="Helical" evidence="12">
    <location>
        <begin position="148"/>
        <end position="166"/>
    </location>
</feature>
<keyword evidence="4" id="KW-0597">Phosphoprotein</keyword>
<keyword evidence="6 12" id="KW-0812">Transmembrane</keyword>
<sequence>MQPTVSLQKKLVKTSVISSIVAGLIAFVLLMALTVYQTMDVHDEIMDEISDMLLVSDLSASSGNQLDELSDEFDIEYQLSTPSHLLTHSPEFNPAYERITPSYVSSKGYGYAWLNGTLMRTYSFDQDQQHVSMYQPMTERFKDALQSLLGYALILLILWLIQWFILKYSVRKQFISIHELSNEISAKNAHDLTPIQQKSPALEELQPMVLQLNQMLLRLDHSLQAEQRFTADASHELRSPLSAIQMRLQLLKRKYADTAPTLAQDMNQISTDVARGTQVLENLLLLARLDPSQTTELPHEQFDLTDTIQAVIKSLHPFALEKQVTFDLQLENSVIDANKDLIFTCVRNLIDNAIRYTPNNGQIKIQLANNADGSTQVIIENSGQTLPEEVLNRLGERFYRQLGTKTTGSGLGLSICKKIIDLHQAGIAFTHSELGGLKVTIHFSR</sequence>
<dbReference type="GO" id="GO:0005886">
    <property type="term" value="C:plasma membrane"/>
    <property type="evidence" value="ECO:0007669"/>
    <property type="project" value="TreeGrafter"/>
</dbReference>
<protein>
    <recommendedName>
        <fullName evidence="3">histidine kinase</fullName>
        <ecNumber evidence="3">2.7.13.3</ecNumber>
    </recommendedName>
</protein>
<comment type="catalytic activity">
    <reaction evidence="1">
        <text>ATP + protein L-histidine = ADP + protein N-phospho-L-histidine.</text>
        <dbReference type="EC" id="2.7.13.3"/>
    </reaction>
</comment>
<evidence type="ECO:0000259" key="13">
    <source>
        <dbReference type="PROSITE" id="PS50109"/>
    </source>
</evidence>
<dbReference type="CDD" id="cd00082">
    <property type="entry name" value="HisKA"/>
    <property type="match status" value="1"/>
</dbReference>
<dbReference type="GO" id="GO:0000155">
    <property type="term" value="F:phosphorelay sensor kinase activity"/>
    <property type="evidence" value="ECO:0007669"/>
    <property type="project" value="InterPro"/>
</dbReference>
<keyword evidence="10 12" id="KW-1133">Transmembrane helix</keyword>
<dbReference type="PANTHER" id="PTHR45436:SF14">
    <property type="entry name" value="SENSOR PROTEIN QSEC"/>
    <property type="match status" value="1"/>
</dbReference>
<proteinExistence type="predicted"/>
<evidence type="ECO:0000256" key="3">
    <source>
        <dbReference type="ARBA" id="ARBA00012438"/>
    </source>
</evidence>
<dbReference type="AlphaFoldDB" id="A0A6G8S0D4"/>
<keyword evidence="7" id="KW-0547">Nucleotide-binding</keyword>
<evidence type="ECO:0000256" key="5">
    <source>
        <dbReference type="ARBA" id="ARBA00022679"/>
    </source>
</evidence>
<evidence type="ECO:0000256" key="1">
    <source>
        <dbReference type="ARBA" id="ARBA00000085"/>
    </source>
</evidence>
<evidence type="ECO:0000256" key="6">
    <source>
        <dbReference type="ARBA" id="ARBA00022692"/>
    </source>
</evidence>
<dbReference type="InterPro" id="IPR005467">
    <property type="entry name" value="His_kinase_dom"/>
</dbReference>
<dbReference type="SMART" id="SM00388">
    <property type="entry name" value="HisKA"/>
    <property type="match status" value="1"/>
</dbReference>